<proteinExistence type="predicted"/>
<accession>A0A3M7E4L6</accession>
<protein>
    <recommendedName>
        <fullName evidence="3">C2H2-type domain-containing protein</fullName>
    </recommendedName>
</protein>
<evidence type="ECO:0000313" key="1">
    <source>
        <dbReference type="EMBL" id="RMY71136.1"/>
    </source>
</evidence>
<evidence type="ECO:0008006" key="3">
    <source>
        <dbReference type="Google" id="ProtNLM"/>
    </source>
</evidence>
<reference evidence="1 2" key="1">
    <citation type="journal article" date="2018" name="BMC Genomics">
        <title>Genomic evidence for intraspecific hybridization in a clonal and extremely halotolerant yeast.</title>
        <authorList>
            <person name="Gostincar C."/>
            <person name="Stajich J.E."/>
            <person name="Zupancic J."/>
            <person name="Zalar P."/>
            <person name="Gunde-Cimerman N."/>
        </authorList>
    </citation>
    <scope>NUCLEOTIDE SEQUENCE [LARGE SCALE GENOMIC DNA]</scope>
    <source>
        <strain evidence="1 2">EXF-2682</strain>
    </source>
</reference>
<comment type="caution">
    <text evidence="1">The sequence shown here is derived from an EMBL/GenBank/DDBJ whole genome shotgun (WGS) entry which is preliminary data.</text>
</comment>
<dbReference type="AlphaFoldDB" id="A0A3M7E4L6"/>
<dbReference type="EMBL" id="QWIP01000153">
    <property type="protein sequence ID" value="RMY71136.1"/>
    <property type="molecule type" value="Genomic_DNA"/>
</dbReference>
<organism evidence="1 2">
    <name type="scientific">Hortaea werneckii</name>
    <name type="common">Black yeast</name>
    <name type="synonym">Cladosporium werneckii</name>
    <dbReference type="NCBI Taxonomy" id="91943"/>
    <lineage>
        <taxon>Eukaryota</taxon>
        <taxon>Fungi</taxon>
        <taxon>Dikarya</taxon>
        <taxon>Ascomycota</taxon>
        <taxon>Pezizomycotina</taxon>
        <taxon>Dothideomycetes</taxon>
        <taxon>Dothideomycetidae</taxon>
        <taxon>Mycosphaerellales</taxon>
        <taxon>Teratosphaeriaceae</taxon>
        <taxon>Hortaea</taxon>
    </lineage>
</organism>
<evidence type="ECO:0000313" key="2">
    <source>
        <dbReference type="Proteomes" id="UP000269276"/>
    </source>
</evidence>
<dbReference type="OrthoDB" id="3817936at2759"/>
<dbReference type="Proteomes" id="UP000269276">
    <property type="component" value="Unassembled WGS sequence"/>
</dbReference>
<gene>
    <name evidence="1" type="ORF">D0863_05338</name>
</gene>
<sequence>MDRRFSIDSGYSTVSSYRDLVDQRDQHRNLEGSPPWTSCNVGDIAFDKAETLKAHMFAKRRPEPSRECL</sequence>
<name>A0A3M7E4L6_HORWE</name>